<comment type="subcellular location">
    <subcellularLocation>
        <location evidence="1">Membrane</location>
        <topology evidence="1">Multi-pass membrane protein</topology>
    </subcellularLocation>
</comment>
<evidence type="ECO:0000313" key="11">
    <source>
        <dbReference type="EMBL" id="MCM2681027.1"/>
    </source>
</evidence>
<protein>
    <submittedName>
        <fullName evidence="11">Methyl-accepting chemotaxis protein</fullName>
    </submittedName>
</protein>
<dbReference type="GO" id="GO:0016020">
    <property type="term" value="C:membrane"/>
    <property type="evidence" value="ECO:0007669"/>
    <property type="project" value="UniProtKB-SubCell"/>
</dbReference>
<evidence type="ECO:0000256" key="6">
    <source>
        <dbReference type="ARBA" id="ARBA00029447"/>
    </source>
</evidence>
<evidence type="ECO:0000256" key="1">
    <source>
        <dbReference type="ARBA" id="ARBA00004141"/>
    </source>
</evidence>
<feature type="domain" description="Methyl-accepting transducer" evidence="10">
    <location>
        <begin position="106"/>
        <end position="342"/>
    </location>
</feature>
<dbReference type="PANTHER" id="PTHR32089:SF119">
    <property type="entry name" value="METHYL-ACCEPTING CHEMOTAXIS PROTEIN CTPL"/>
    <property type="match status" value="1"/>
</dbReference>
<evidence type="ECO:0000313" key="12">
    <source>
        <dbReference type="Proteomes" id="UP001165393"/>
    </source>
</evidence>
<evidence type="ECO:0000256" key="3">
    <source>
        <dbReference type="ARBA" id="ARBA00022989"/>
    </source>
</evidence>
<dbReference type="AlphaFoldDB" id="A0AA41W866"/>
<evidence type="ECO:0000256" key="2">
    <source>
        <dbReference type="ARBA" id="ARBA00022692"/>
    </source>
</evidence>
<keyword evidence="5 7" id="KW-0807">Transducer</keyword>
<dbReference type="FunFam" id="1.10.287.950:FF:000001">
    <property type="entry name" value="Methyl-accepting chemotaxis sensory transducer"/>
    <property type="match status" value="1"/>
</dbReference>
<comment type="similarity">
    <text evidence="6">Belongs to the methyl-accepting chemotaxis (MCP) protein family.</text>
</comment>
<feature type="transmembrane region" description="Helical" evidence="9">
    <location>
        <begin position="41"/>
        <end position="61"/>
    </location>
</feature>
<keyword evidence="4 9" id="KW-0472">Membrane</keyword>
<evidence type="ECO:0000256" key="4">
    <source>
        <dbReference type="ARBA" id="ARBA00023136"/>
    </source>
</evidence>
<keyword evidence="3 9" id="KW-1133">Transmembrane helix</keyword>
<dbReference type="InterPro" id="IPR004089">
    <property type="entry name" value="MCPsignal_dom"/>
</dbReference>
<evidence type="ECO:0000256" key="5">
    <source>
        <dbReference type="ARBA" id="ARBA00023224"/>
    </source>
</evidence>
<dbReference type="PANTHER" id="PTHR32089">
    <property type="entry name" value="METHYL-ACCEPTING CHEMOTAXIS PROTEIN MCPB"/>
    <property type="match status" value="1"/>
</dbReference>
<dbReference type="RefSeq" id="WP_251262502.1">
    <property type="nucleotide sequence ID" value="NZ_JAMQGP010000008.1"/>
</dbReference>
<gene>
    <name evidence="11" type="ORF">NAF29_15335</name>
</gene>
<organism evidence="11 12">
    <name type="scientific">Echinimonas agarilytica</name>
    <dbReference type="NCBI Taxonomy" id="1215918"/>
    <lineage>
        <taxon>Bacteria</taxon>
        <taxon>Pseudomonadati</taxon>
        <taxon>Pseudomonadota</taxon>
        <taxon>Gammaproteobacteria</taxon>
        <taxon>Alteromonadales</taxon>
        <taxon>Echinimonadaceae</taxon>
        <taxon>Echinimonas</taxon>
    </lineage>
</organism>
<keyword evidence="2 9" id="KW-0812">Transmembrane</keyword>
<proteinExistence type="inferred from homology"/>
<evidence type="ECO:0000256" key="9">
    <source>
        <dbReference type="SAM" id="Phobius"/>
    </source>
</evidence>
<dbReference type="Gene3D" id="1.10.287.950">
    <property type="entry name" value="Methyl-accepting chemotaxis protein"/>
    <property type="match status" value="1"/>
</dbReference>
<evidence type="ECO:0000256" key="8">
    <source>
        <dbReference type="SAM" id="Coils"/>
    </source>
</evidence>
<keyword evidence="12" id="KW-1185">Reference proteome</keyword>
<dbReference type="SMART" id="SM00283">
    <property type="entry name" value="MA"/>
    <property type="match status" value="1"/>
</dbReference>
<accession>A0AA41W866</accession>
<dbReference type="Pfam" id="PF00015">
    <property type="entry name" value="MCPsignal"/>
    <property type="match status" value="1"/>
</dbReference>
<dbReference type="PROSITE" id="PS50111">
    <property type="entry name" value="CHEMOTAXIS_TRANSDUC_2"/>
    <property type="match status" value="1"/>
</dbReference>
<feature type="coiled-coil region" evidence="8">
    <location>
        <begin position="128"/>
        <end position="155"/>
    </location>
</feature>
<dbReference type="GO" id="GO:0006935">
    <property type="term" value="P:chemotaxis"/>
    <property type="evidence" value="ECO:0007669"/>
    <property type="project" value="UniProtKB-ARBA"/>
</dbReference>
<evidence type="ECO:0000256" key="7">
    <source>
        <dbReference type="PROSITE-ProRule" id="PRU00284"/>
    </source>
</evidence>
<name>A0AA41W866_9GAMM</name>
<dbReference type="GO" id="GO:0007165">
    <property type="term" value="P:signal transduction"/>
    <property type="evidence" value="ECO:0007669"/>
    <property type="project" value="UniProtKB-KW"/>
</dbReference>
<sequence>MTSIGSRLFLSVLAAAIIASVISSFITQAFAFDGLMATVTSIVILSLLLWAAVSWSVSQFVTEPLSQALKRLSKKTYQGDPIQQLSQISQSNEEKMTQFSQQLQSLSNTVEMNAESMAAANDNTITVSNQQQRELLQLSDTIEQLNSTAEKVAETASDTSERTQHTREFADQGATIVISSMDTVNRLTEQIDTTAEKVQVLRDNSENISSVLTVIRSIAEQTNLLALNAAIEAARAGEQGRGFAVVADEVRSLAQKTQQSTEEIESIIAELQRAAGEANSAMHESQSAAQQTIETSAKVSDALEHIRANITTISEMNHQVAEQSSSQQNIAAEATGLVNSMQGLSETVARNVEVVSENSQQLATESAALKAHVNDLQP</sequence>
<dbReference type="EMBL" id="JAMQGP010000008">
    <property type="protein sequence ID" value="MCM2681027.1"/>
    <property type="molecule type" value="Genomic_DNA"/>
</dbReference>
<evidence type="ECO:0000259" key="10">
    <source>
        <dbReference type="PROSITE" id="PS50111"/>
    </source>
</evidence>
<dbReference type="Proteomes" id="UP001165393">
    <property type="component" value="Unassembled WGS sequence"/>
</dbReference>
<dbReference type="SUPFAM" id="SSF58104">
    <property type="entry name" value="Methyl-accepting chemotaxis protein (MCP) signaling domain"/>
    <property type="match status" value="1"/>
</dbReference>
<keyword evidence="8" id="KW-0175">Coiled coil</keyword>
<comment type="caution">
    <text evidence="11">The sequence shown here is derived from an EMBL/GenBank/DDBJ whole genome shotgun (WGS) entry which is preliminary data.</text>
</comment>
<reference evidence="11 12" key="1">
    <citation type="journal article" date="2013" name="Antonie Van Leeuwenhoek">
        <title>Echinimonas agarilytica gen. nov., sp. nov., a new gammaproteobacterium isolated from the sea urchin Strongylocentrotus intermedius.</title>
        <authorList>
            <person name="Nedashkovskaya O.I."/>
            <person name="Stenkova A.M."/>
            <person name="Zhukova N.V."/>
            <person name="Van Trappen S."/>
            <person name="Lee J.S."/>
            <person name="Kim S.B."/>
        </authorList>
    </citation>
    <scope>NUCLEOTIDE SEQUENCE [LARGE SCALE GENOMIC DNA]</scope>
    <source>
        <strain evidence="11 12">KMM 6351</strain>
    </source>
</reference>